<feature type="transmembrane region" description="Helical" evidence="11">
    <location>
        <begin position="93"/>
        <end position="112"/>
    </location>
</feature>
<evidence type="ECO:0000256" key="6">
    <source>
        <dbReference type="ARBA" id="ARBA00022777"/>
    </source>
</evidence>
<protein>
    <recommendedName>
        <fullName evidence="2">histidine kinase</fullName>
        <ecNumber evidence="2">2.7.13.3</ecNumber>
    </recommendedName>
</protein>
<evidence type="ECO:0000256" key="10">
    <source>
        <dbReference type="SAM" id="MobiDB-lite"/>
    </source>
</evidence>
<dbReference type="InterPro" id="IPR036890">
    <property type="entry name" value="HATPase_C_sf"/>
</dbReference>
<proteinExistence type="predicted"/>
<evidence type="ECO:0000256" key="8">
    <source>
        <dbReference type="ARBA" id="ARBA00023012"/>
    </source>
</evidence>
<reference evidence="14" key="1">
    <citation type="submission" date="2023-07" db="EMBL/GenBank/DDBJ databases">
        <title>Conexibacter stalactiti sp. nov., isolated from stalactites in a lava cave and emended description of the genus Conexibacter.</title>
        <authorList>
            <person name="Lee S.D."/>
        </authorList>
    </citation>
    <scope>NUCLEOTIDE SEQUENCE [LARGE SCALE GENOMIC DNA]</scope>
    <source>
        <strain evidence="14">KCTC 39840</strain>
    </source>
</reference>
<keyword evidence="3" id="KW-0597">Phosphoprotein</keyword>
<keyword evidence="14" id="KW-1185">Reference proteome</keyword>
<name>A0ABU4HT92_9ACTN</name>
<evidence type="ECO:0000256" key="7">
    <source>
        <dbReference type="ARBA" id="ARBA00022840"/>
    </source>
</evidence>
<dbReference type="GO" id="GO:0016301">
    <property type="term" value="F:kinase activity"/>
    <property type="evidence" value="ECO:0007669"/>
    <property type="project" value="UniProtKB-KW"/>
</dbReference>
<feature type="transmembrane region" description="Helical" evidence="11">
    <location>
        <begin position="118"/>
        <end position="149"/>
    </location>
</feature>
<evidence type="ECO:0000256" key="3">
    <source>
        <dbReference type="ARBA" id="ARBA00022553"/>
    </source>
</evidence>
<evidence type="ECO:0000259" key="12">
    <source>
        <dbReference type="Pfam" id="PF07730"/>
    </source>
</evidence>
<keyword evidence="9" id="KW-0175">Coiled coil</keyword>
<dbReference type="EMBL" id="JAWSTH010000030">
    <property type="protein sequence ID" value="MDW5595279.1"/>
    <property type="molecule type" value="Genomic_DNA"/>
</dbReference>
<dbReference type="Gene3D" id="1.20.5.1930">
    <property type="match status" value="1"/>
</dbReference>
<accession>A0ABU4HT92</accession>
<keyword evidence="5" id="KW-0547">Nucleotide-binding</keyword>
<dbReference type="Gene3D" id="3.30.565.10">
    <property type="entry name" value="Histidine kinase-like ATPase, C-terminal domain"/>
    <property type="match status" value="1"/>
</dbReference>
<feature type="region of interest" description="Disordered" evidence="10">
    <location>
        <begin position="1"/>
        <end position="37"/>
    </location>
</feature>
<dbReference type="CDD" id="cd16917">
    <property type="entry name" value="HATPase_UhpB-NarQ-NarX-like"/>
    <property type="match status" value="1"/>
</dbReference>
<evidence type="ECO:0000256" key="9">
    <source>
        <dbReference type="SAM" id="Coils"/>
    </source>
</evidence>
<evidence type="ECO:0000256" key="5">
    <source>
        <dbReference type="ARBA" id="ARBA00022741"/>
    </source>
</evidence>
<comment type="catalytic activity">
    <reaction evidence="1">
        <text>ATP + protein L-histidine = ADP + protein N-phospho-L-histidine.</text>
        <dbReference type="EC" id="2.7.13.3"/>
    </reaction>
</comment>
<evidence type="ECO:0000313" key="14">
    <source>
        <dbReference type="Proteomes" id="UP001284601"/>
    </source>
</evidence>
<dbReference type="Pfam" id="PF07730">
    <property type="entry name" value="HisKA_3"/>
    <property type="match status" value="1"/>
</dbReference>
<evidence type="ECO:0000256" key="2">
    <source>
        <dbReference type="ARBA" id="ARBA00012438"/>
    </source>
</evidence>
<dbReference type="RefSeq" id="WP_318597617.1">
    <property type="nucleotide sequence ID" value="NZ_JAWSTH010000030.1"/>
</dbReference>
<reference evidence="13 14" key="2">
    <citation type="submission" date="2023-10" db="EMBL/GenBank/DDBJ databases">
        <authorList>
            <person name="Han X.F."/>
        </authorList>
    </citation>
    <scope>NUCLEOTIDE SEQUENCE [LARGE SCALE GENOMIC DNA]</scope>
    <source>
        <strain evidence="13 14">KCTC 39840</strain>
    </source>
</reference>
<dbReference type="SUPFAM" id="SSF55874">
    <property type="entry name" value="ATPase domain of HSP90 chaperone/DNA topoisomerase II/histidine kinase"/>
    <property type="match status" value="1"/>
</dbReference>
<dbReference type="InterPro" id="IPR050482">
    <property type="entry name" value="Sensor_HK_TwoCompSys"/>
</dbReference>
<keyword evidence="11" id="KW-0812">Transmembrane</keyword>
<keyword evidence="6 13" id="KW-0418">Kinase</keyword>
<sequence length="440" mass="46477">MSFAWPGKLGRPRSARNVRSADPPSPPAGGDASCRGRCPGRGRATRLCLVSTIRSAASSRQLALDAALTAAVFGFSVAQMATQAFGAKAGQAGGADVVGVAVCLLAALPLLARHRAPRAALVAVLGATVALVALDYAVLTAPAPAIVLATLAERDRRRQDAFLILIACIAAFAAFVAVAWARFEPEPGEYTITALLWAGGWIVSDRRRLARQRAAQERERAAQERERTAREQRLAVAEERTRIARELHDSAGHAINSILIQAGAARLVQDSQPERSREAIATIEAIAREAVQDIDAILGGLRNGAPADLEPLPGIDRIAALVERHQAAGLDFSLRDRTSPELRLPPRIDRAAYRIAQEAMTNAARHGTGAAELTLGCHDGVLTLTVANPVAHGATARITGGHGLIGMRERAALLGGTLDARRVGDRFEVRATLPQGPRAP</sequence>
<gene>
    <name evidence="13" type="ORF">R7226_13095</name>
</gene>
<keyword evidence="11" id="KW-1133">Transmembrane helix</keyword>
<feature type="coiled-coil region" evidence="9">
    <location>
        <begin position="206"/>
        <end position="240"/>
    </location>
</feature>
<evidence type="ECO:0000313" key="13">
    <source>
        <dbReference type="EMBL" id="MDW5595279.1"/>
    </source>
</evidence>
<evidence type="ECO:0000256" key="1">
    <source>
        <dbReference type="ARBA" id="ARBA00000085"/>
    </source>
</evidence>
<keyword evidence="4" id="KW-0808">Transferase</keyword>
<dbReference type="EC" id="2.7.13.3" evidence="2"/>
<organism evidence="13 14">
    <name type="scientific">Conexibacter stalactiti</name>
    <dbReference type="NCBI Taxonomy" id="1940611"/>
    <lineage>
        <taxon>Bacteria</taxon>
        <taxon>Bacillati</taxon>
        <taxon>Actinomycetota</taxon>
        <taxon>Thermoleophilia</taxon>
        <taxon>Solirubrobacterales</taxon>
        <taxon>Conexibacteraceae</taxon>
        <taxon>Conexibacter</taxon>
    </lineage>
</organism>
<comment type="caution">
    <text evidence="13">The sequence shown here is derived from an EMBL/GenBank/DDBJ whole genome shotgun (WGS) entry which is preliminary data.</text>
</comment>
<dbReference type="PANTHER" id="PTHR24421:SF10">
    <property type="entry name" value="NITRATE_NITRITE SENSOR PROTEIN NARQ"/>
    <property type="match status" value="1"/>
</dbReference>
<feature type="transmembrane region" description="Helical" evidence="11">
    <location>
        <begin position="161"/>
        <end position="181"/>
    </location>
</feature>
<evidence type="ECO:0000256" key="4">
    <source>
        <dbReference type="ARBA" id="ARBA00022679"/>
    </source>
</evidence>
<keyword evidence="11" id="KW-0472">Membrane</keyword>
<dbReference type="Proteomes" id="UP001284601">
    <property type="component" value="Unassembled WGS sequence"/>
</dbReference>
<dbReference type="PANTHER" id="PTHR24421">
    <property type="entry name" value="NITRATE/NITRITE SENSOR PROTEIN NARX-RELATED"/>
    <property type="match status" value="1"/>
</dbReference>
<feature type="domain" description="Signal transduction histidine kinase subgroup 3 dimerisation and phosphoacceptor" evidence="12">
    <location>
        <begin position="239"/>
        <end position="303"/>
    </location>
</feature>
<keyword evidence="7" id="KW-0067">ATP-binding</keyword>
<keyword evidence="8" id="KW-0902">Two-component regulatory system</keyword>
<evidence type="ECO:0000256" key="11">
    <source>
        <dbReference type="SAM" id="Phobius"/>
    </source>
</evidence>
<dbReference type="InterPro" id="IPR011712">
    <property type="entry name" value="Sig_transdc_His_kin_sub3_dim/P"/>
</dbReference>